<evidence type="ECO:0000313" key="2">
    <source>
        <dbReference type="EnsemblMetazoa" id="XP_029347326.1"/>
    </source>
</evidence>
<organism evidence="2 3">
    <name type="scientific">Acyrthosiphon pisum</name>
    <name type="common">Pea aphid</name>
    <dbReference type="NCBI Taxonomy" id="7029"/>
    <lineage>
        <taxon>Eukaryota</taxon>
        <taxon>Metazoa</taxon>
        <taxon>Ecdysozoa</taxon>
        <taxon>Arthropoda</taxon>
        <taxon>Hexapoda</taxon>
        <taxon>Insecta</taxon>
        <taxon>Pterygota</taxon>
        <taxon>Neoptera</taxon>
        <taxon>Paraneoptera</taxon>
        <taxon>Hemiptera</taxon>
        <taxon>Sternorrhyncha</taxon>
        <taxon>Aphidomorpha</taxon>
        <taxon>Aphidoidea</taxon>
        <taxon>Aphididae</taxon>
        <taxon>Macrosiphini</taxon>
        <taxon>Acyrthosiphon</taxon>
    </lineage>
</organism>
<proteinExistence type="predicted"/>
<dbReference type="KEGG" id="api:100573104"/>
<dbReference type="EnsemblMetazoa" id="XM_029491466.1">
    <property type="protein sequence ID" value="XP_029347326.1"/>
    <property type="gene ID" value="LOC100573104"/>
</dbReference>
<dbReference type="GeneID" id="100573104"/>
<accession>A0A8R2JVM2</accession>
<dbReference type="OrthoDB" id="6594570at2759"/>
<reference evidence="2" key="2">
    <citation type="submission" date="2022-06" db="UniProtKB">
        <authorList>
            <consortium name="EnsemblMetazoa"/>
        </authorList>
    </citation>
    <scope>IDENTIFICATION</scope>
</reference>
<evidence type="ECO:0000313" key="3">
    <source>
        <dbReference type="Proteomes" id="UP000007819"/>
    </source>
</evidence>
<feature type="region of interest" description="Disordered" evidence="1">
    <location>
        <begin position="518"/>
        <end position="612"/>
    </location>
</feature>
<dbReference type="AlphaFoldDB" id="A0A8R2JVM2"/>
<sequence length="612" mass="70081">MPGIPLMKRTILRVREHENAAPGIPQSLYDLVIPEDYKKTSDGKSFLLYDSFDHDPDNCDRFLLFSTEENLQKMSECDHWYADGTFSCAPSIFKQLYSIHGIQSSNVLPSVYALLPNNKKKTYIRLLQSLKTLNCNLKPKTVMLDFEIGAMTAFQKEFSAGDKGCRTGCVYIVRYTGISKITRRFSMRCSMKCTGVWRIIHRSQYSKPRSKNRTYSPLKDDDSVKIEKALCATKERSKTGLSKPLDVYVAEISKLDGNTRAMMPVEDHVKRTLGNQRSALNPVEPTSLDNLTRHNCCEFWTNPQREVGLVAHAETRGENTEYYPLGLIHPERMRSVRNNVARRTYIYKRKSRFHSVQYLRLYQTGRALWHRDQMYWNAVLLMAWSLATVSAILDSTRSQRYWDDTKPDEAGRYPNDNMLKTYMIRGGGGGNKHFVTSVFPEMDARGFHEYVFDGLQPDFQWPSIKFKRNYYPQGITSRGFSDDIFHQSFGMFEPLKRSVSRTSPSVANMLRRLYPNTGGIRLRQPDEHAPGSTAGKRRPEMDANGFHGDSFTGGFDRFDTMKRRPEMDETGFEGESFTGFGGFETMKRNDGKNPARPASSAHAGRMSGARQE</sequence>
<keyword evidence="3" id="KW-1185">Reference proteome</keyword>
<dbReference type="RefSeq" id="XP_029347326.1">
    <property type="nucleotide sequence ID" value="XM_029491466.1"/>
</dbReference>
<evidence type="ECO:0000256" key="1">
    <source>
        <dbReference type="SAM" id="MobiDB-lite"/>
    </source>
</evidence>
<reference evidence="3" key="1">
    <citation type="submission" date="2010-06" db="EMBL/GenBank/DDBJ databases">
        <authorList>
            <person name="Jiang H."/>
            <person name="Abraham K."/>
            <person name="Ali S."/>
            <person name="Alsbrooks S.L."/>
            <person name="Anim B.N."/>
            <person name="Anosike U.S."/>
            <person name="Attaway T."/>
            <person name="Bandaranaike D.P."/>
            <person name="Battles P.K."/>
            <person name="Bell S.N."/>
            <person name="Bell A.V."/>
            <person name="Beltran B."/>
            <person name="Bickham C."/>
            <person name="Bustamante Y."/>
            <person name="Caleb T."/>
            <person name="Canada A."/>
            <person name="Cardenas V."/>
            <person name="Carter K."/>
            <person name="Chacko J."/>
            <person name="Chandrabose M.N."/>
            <person name="Chavez D."/>
            <person name="Chavez A."/>
            <person name="Chen L."/>
            <person name="Chu H.-S."/>
            <person name="Claassen K.J."/>
            <person name="Cockrell R."/>
            <person name="Collins M."/>
            <person name="Cooper J.A."/>
            <person name="Cree A."/>
            <person name="Curry S.M."/>
            <person name="Da Y."/>
            <person name="Dao M.D."/>
            <person name="Das B."/>
            <person name="Davila M.-L."/>
            <person name="Davy-Carroll L."/>
            <person name="Denson S."/>
            <person name="Dinh H."/>
            <person name="Ebong V.E."/>
            <person name="Edwards J.R."/>
            <person name="Egan A."/>
            <person name="El-Daye J."/>
            <person name="Escobedo L."/>
            <person name="Fernandez S."/>
            <person name="Fernando P.R."/>
            <person name="Flagg N."/>
            <person name="Forbes L.D."/>
            <person name="Fowler R.G."/>
            <person name="Fu Q."/>
            <person name="Gabisi R.A."/>
            <person name="Ganer J."/>
            <person name="Garbino Pronczuk A."/>
            <person name="Garcia R.M."/>
            <person name="Garner T."/>
            <person name="Garrett T.E."/>
            <person name="Gonzalez D.A."/>
            <person name="Hamid H."/>
            <person name="Hawkins E.S."/>
            <person name="Hirani K."/>
            <person name="Hogues M.E."/>
            <person name="Hollins B."/>
            <person name="Hsiao C.-H."/>
            <person name="Jabil R."/>
            <person name="James M.L."/>
            <person name="Jhangiani S.N."/>
            <person name="Johnson B."/>
            <person name="Johnson Q."/>
            <person name="Joshi V."/>
            <person name="Kalu J.B."/>
            <person name="Kam C."/>
            <person name="Kashfia A."/>
            <person name="Keebler J."/>
            <person name="Kisamo H."/>
            <person name="Kovar C.L."/>
            <person name="Lago L.A."/>
            <person name="Lai C.-Y."/>
            <person name="Laidlaw J."/>
            <person name="Lara F."/>
            <person name="Le T.-K."/>
            <person name="Lee S.L."/>
            <person name="Legall F.H."/>
            <person name="Lemon S.J."/>
            <person name="Lewis L.R."/>
            <person name="Li B."/>
            <person name="Liu Y."/>
            <person name="Liu Y.-S."/>
            <person name="Lopez J."/>
            <person name="Lozado R.J."/>
            <person name="Lu J."/>
            <person name="Madu R.C."/>
            <person name="Maheshwari M."/>
            <person name="Maheshwari R."/>
            <person name="Malloy K."/>
            <person name="Martinez E."/>
            <person name="Mathew T."/>
            <person name="Mercado I.C."/>
            <person name="Mercado C."/>
            <person name="Meyer B."/>
            <person name="Montgomery K."/>
            <person name="Morgan M.B."/>
            <person name="Munidasa M."/>
            <person name="Nazareth L.V."/>
            <person name="Nelson J."/>
            <person name="Ng B.M."/>
            <person name="Nguyen N.B."/>
            <person name="Nguyen P.Q."/>
            <person name="Nguyen T."/>
            <person name="Obregon M."/>
            <person name="Okwuonu G.O."/>
            <person name="Onwere C.G."/>
            <person name="Orozco G."/>
            <person name="Parra A."/>
            <person name="Patel S."/>
            <person name="Patil S."/>
            <person name="Perez A."/>
            <person name="Perez Y."/>
            <person name="Pham C."/>
            <person name="Primus E.L."/>
            <person name="Pu L.-L."/>
            <person name="Puazo M."/>
            <person name="Qin X."/>
            <person name="Quiroz J.B."/>
            <person name="Reese J."/>
            <person name="Richards S."/>
            <person name="Rives C.M."/>
            <person name="Robberts R."/>
            <person name="Ruiz S.J."/>
            <person name="Ruiz M.J."/>
            <person name="Santibanez J."/>
            <person name="Schneider B.W."/>
            <person name="Sisson I."/>
            <person name="Smith M."/>
            <person name="Sodergren E."/>
            <person name="Song X.-Z."/>
            <person name="Song B.B."/>
            <person name="Summersgill H."/>
            <person name="Thelus R."/>
            <person name="Thornton R.D."/>
            <person name="Trejos Z.Y."/>
            <person name="Usmani K."/>
            <person name="Vattathil S."/>
            <person name="Villasana D."/>
            <person name="Walker D.L."/>
            <person name="Wang S."/>
            <person name="Wang K."/>
            <person name="White C.S."/>
            <person name="Williams A.C."/>
            <person name="Williamson J."/>
            <person name="Wilson K."/>
            <person name="Woghiren I.O."/>
            <person name="Woodworth J.R."/>
            <person name="Worley K.C."/>
            <person name="Wright R.A."/>
            <person name="Wu W."/>
            <person name="Young L."/>
            <person name="Zhang L."/>
            <person name="Zhang J."/>
            <person name="Zhu Y."/>
            <person name="Muzny D.M."/>
            <person name="Weinstock G."/>
            <person name="Gibbs R.A."/>
        </authorList>
    </citation>
    <scope>NUCLEOTIDE SEQUENCE [LARGE SCALE GENOMIC DNA]</scope>
    <source>
        <strain evidence="3">LSR1</strain>
    </source>
</reference>
<dbReference type="Proteomes" id="UP000007819">
    <property type="component" value="Chromosome A3"/>
</dbReference>
<feature type="compositionally biased region" description="Basic and acidic residues" evidence="1">
    <location>
        <begin position="556"/>
        <end position="567"/>
    </location>
</feature>
<name>A0A8R2JVM2_ACYPI</name>
<protein>
    <submittedName>
        <fullName evidence="2">Uncharacterized protein</fullName>
    </submittedName>
</protein>